<sequence length="448" mass="49321">MSFPRYPVYRQSAVEWLGEVPQHWKVLRLKHTCEVFPSNVDKHARDDEPPVRLCNYTDVYYNERITADMPFMEATASEEQIVRFTLKGGDTIVTKDSETADDIAIAAYVPKDLPGVVCGYHLSMVRPRGETCGAFVKRLFDSIYAKAKFEVTANGLTRVGLGQYALDNVELPFPPAEEQQTIADFLDRETAKIDALVEEQKRLIELLKEKRQAVISQAVTKGLDPNVPMKESEVEWLGEVPAHWQVLPCRAIVSEKTAKNDGAACSDYLSLMANVGVIPYAEKGDVGNKAPEDLSKCKLVAAGDIVINSMNYGIGSFGLSNLNGVCSPVYIVLRPIDEMVETRFALRIFAHRTFQTYAQSFGNGILAHRAAIGWDTLKSIGVPVPPLDEQRLILEHVDASTARFEALIVEAEAGVELLMERRAALISAAVTGKIDVRGLAPQPEGAGA</sequence>
<dbReference type="Pfam" id="PF01420">
    <property type="entry name" value="Methylase_S"/>
    <property type="match status" value="2"/>
</dbReference>
<keyword evidence="6" id="KW-0378">Hydrolase</keyword>
<keyword evidence="6" id="KW-0255">Endonuclease</keyword>
<feature type="coiled-coil region" evidence="4">
    <location>
        <begin position="186"/>
        <end position="217"/>
    </location>
</feature>
<dbReference type="SUPFAM" id="SSF116734">
    <property type="entry name" value="DNA methylase specificity domain"/>
    <property type="match status" value="2"/>
</dbReference>
<dbReference type="InterPro" id="IPR051212">
    <property type="entry name" value="Type-I_RE_S_subunit"/>
</dbReference>
<evidence type="ECO:0000256" key="2">
    <source>
        <dbReference type="ARBA" id="ARBA00022747"/>
    </source>
</evidence>
<keyword evidence="2" id="KW-0680">Restriction system</keyword>
<keyword evidence="4" id="KW-0175">Coiled coil</keyword>
<dbReference type="Gene3D" id="3.90.220.20">
    <property type="entry name" value="DNA methylase specificity domains"/>
    <property type="match status" value="2"/>
</dbReference>
<dbReference type="EMBL" id="JADDOJ010000001">
    <property type="protein sequence ID" value="MBE7939065.1"/>
    <property type="molecule type" value="Genomic_DNA"/>
</dbReference>
<evidence type="ECO:0000256" key="4">
    <source>
        <dbReference type="SAM" id="Coils"/>
    </source>
</evidence>
<organism evidence="6 7">
    <name type="scientific">Ramlibacter aquaticus</name>
    <dbReference type="NCBI Taxonomy" id="2780094"/>
    <lineage>
        <taxon>Bacteria</taxon>
        <taxon>Pseudomonadati</taxon>
        <taxon>Pseudomonadota</taxon>
        <taxon>Betaproteobacteria</taxon>
        <taxon>Burkholderiales</taxon>
        <taxon>Comamonadaceae</taxon>
        <taxon>Ramlibacter</taxon>
    </lineage>
</organism>
<dbReference type="Proteomes" id="UP000715965">
    <property type="component" value="Unassembled WGS sequence"/>
</dbReference>
<evidence type="ECO:0000313" key="6">
    <source>
        <dbReference type="EMBL" id="MBE7939065.1"/>
    </source>
</evidence>
<proteinExistence type="inferred from homology"/>
<feature type="domain" description="Type I restriction modification DNA specificity" evidence="5">
    <location>
        <begin position="59"/>
        <end position="203"/>
    </location>
</feature>
<protein>
    <submittedName>
        <fullName evidence="6">Restriction endonuclease subunit S</fullName>
    </submittedName>
</protein>
<dbReference type="InterPro" id="IPR044946">
    <property type="entry name" value="Restrct_endonuc_typeI_TRD_sf"/>
</dbReference>
<gene>
    <name evidence="6" type="ORF">IM725_00590</name>
</gene>
<dbReference type="RefSeq" id="WP_193778612.1">
    <property type="nucleotide sequence ID" value="NZ_JADDOJ010000001.1"/>
</dbReference>
<evidence type="ECO:0000259" key="5">
    <source>
        <dbReference type="Pfam" id="PF01420"/>
    </source>
</evidence>
<feature type="domain" description="Type I restriction modification DNA specificity" evidence="5">
    <location>
        <begin position="273"/>
        <end position="402"/>
    </location>
</feature>
<comment type="similarity">
    <text evidence="1">Belongs to the type-I restriction system S methylase family.</text>
</comment>
<keyword evidence="3" id="KW-0238">DNA-binding</keyword>
<dbReference type="Gene3D" id="1.10.287.1120">
    <property type="entry name" value="Bipartite methylase S protein"/>
    <property type="match status" value="1"/>
</dbReference>
<comment type="caution">
    <text evidence="6">The sequence shown here is derived from an EMBL/GenBank/DDBJ whole genome shotgun (WGS) entry which is preliminary data.</text>
</comment>
<dbReference type="InterPro" id="IPR000055">
    <property type="entry name" value="Restrct_endonuc_typeI_TRD"/>
</dbReference>
<evidence type="ECO:0000256" key="3">
    <source>
        <dbReference type="ARBA" id="ARBA00023125"/>
    </source>
</evidence>
<dbReference type="PANTHER" id="PTHR43140:SF1">
    <property type="entry name" value="TYPE I RESTRICTION ENZYME ECOKI SPECIFICITY SUBUNIT"/>
    <property type="match status" value="1"/>
</dbReference>
<dbReference type="GO" id="GO:0004519">
    <property type="term" value="F:endonuclease activity"/>
    <property type="evidence" value="ECO:0007669"/>
    <property type="project" value="UniProtKB-KW"/>
</dbReference>
<name>A0ABR9S9U1_9BURK</name>
<evidence type="ECO:0000313" key="7">
    <source>
        <dbReference type="Proteomes" id="UP000715965"/>
    </source>
</evidence>
<accession>A0ABR9S9U1</accession>
<reference evidence="6 7" key="1">
    <citation type="submission" date="2020-10" db="EMBL/GenBank/DDBJ databases">
        <title>Draft genome of Ramlibacter aquaticus LMG 30558.</title>
        <authorList>
            <person name="Props R."/>
        </authorList>
    </citation>
    <scope>NUCLEOTIDE SEQUENCE [LARGE SCALE GENOMIC DNA]</scope>
    <source>
        <strain evidence="6 7">LMG 30558</strain>
    </source>
</reference>
<keyword evidence="6" id="KW-0540">Nuclease</keyword>
<keyword evidence="7" id="KW-1185">Reference proteome</keyword>
<dbReference type="PANTHER" id="PTHR43140">
    <property type="entry name" value="TYPE-1 RESTRICTION ENZYME ECOKI SPECIFICITY PROTEIN"/>
    <property type="match status" value="1"/>
</dbReference>
<evidence type="ECO:0000256" key="1">
    <source>
        <dbReference type="ARBA" id="ARBA00010923"/>
    </source>
</evidence>